<sequence>MLTLWFQHRCDLLIRPLDAAAIETQQRIADLFFANRLIPRAVQVREVVFPQ</sequence>
<evidence type="ECO:0000313" key="2">
    <source>
        <dbReference type="Proteomes" id="UP001302573"/>
    </source>
</evidence>
<evidence type="ECO:0000313" key="1">
    <source>
        <dbReference type="EMBL" id="MEA5671095.1"/>
    </source>
</evidence>
<name>A0ABU5VCK3_9PSED</name>
<protein>
    <submittedName>
        <fullName evidence="1">Uncharacterized protein</fullName>
    </submittedName>
</protein>
<reference evidence="1 2" key="1">
    <citation type="submission" date="2023-12" db="EMBL/GenBank/DDBJ databases">
        <title>Pseudomonas machongensis sp. nov., isolated from wilted pepper plants (Capsicum annuum).</title>
        <authorList>
            <person name="Qiu M."/>
            <person name="Li Y."/>
            <person name="Liu Q."/>
            <person name="Zhang X."/>
            <person name="Huang Y."/>
            <person name="Guo R."/>
            <person name="Hu M."/>
            <person name="Zhou J."/>
            <person name="Zhou X."/>
        </authorList>
    </citation>
    <scope>NUCLEOTIDE SEQUENCE [LARGE SCALE GENOMIC DNA]</scope>
    <source>
        <strain evidence="1 2">MH2</strain>
    </source>
</reference>
<dbReference type="Gene3D" id="3.40.190.10">
    <property type="entry name" value="Periplasmic binding protein-like II"/>
    <property type="match status" value="1"/>
</dbReference>
<proteinExistence type="predicted"/>
<accession>A0ABU5VCK3</accession>
<keyword evidence="2" id="KW-1185">Reference proteome</keyword>
<comment type="caution">
    <text evidence="1">The sequence shown here is derived from an EMBL/GenBank/DDBJ whole genome shotgun (WGS) entry which is preliminary data.</text>
</comment>
<organism evidence="1 2">
    <name type="scientific">Pseudomonas machongensis</name>
    <dbReference type="NCBI Taxonomy" id="3110229"/>
    <lineage>
        <taxon>Bacteria</taxon>
        <taxon>Pseudomonadati</taxon>
        <taxon>Pseudomonadota</taxon>
        <taxon>Gammaproteobacteria</taxon>
        <taxon>Pseudomonadales</taxon>
        <taxon>Pseudomonadaceae</taxon>
        <taxon>Pseudomonas</taxon>
    </lineage>
</organism>
<dbReference type="RefSeq" id="WP_323452852.1">
    <property type="nucleotide sequence ID" value="NZ_JAYFUI010000073.1"/>
</dbReference>
<dbReference type="EMBL" id="JAYFUI010000073">
    <property type="protein sequence ID" value="MEA5671095.1"/>
    <property type="molecule type" value="Genomic_DNA"/>
</dbReference>
<dbReference type="Proteomes" id="UP001302573">
    <property type="component" value="Unassembled WGS sequence"/>
</dbReference>
<gene>
    <name evidence="1" type="ORF">VA602_07040</name>
</gene>